<evidence type="ECO:0000313" key="6">
    <source>
        <dbReference type="EMBL" id="CAA3009919.1"/>
    </source>
</evidence>
<keyword evidence="4 5" id="KW-0472">Membrane</keyword>
<evidence type="ECO:0000256" key="2">
    <source>
        <dbReference type="ARBA" id="ARBA00022692"/>
    </source>
</evidence>
<feature type="transmembrane region" description="Helical" evidence="5">
    <location>
        <begin position="51"/>
        <end position="70"/>
    </location>
</feature>
<reference evidence="6 7" key="1">
    <citation type="submission" date="2019-12" db="EMBL/GenBank/DDBJ databases">
        <authorList>
            <person name="Alioto T."/>
            <person name="Alioto T."/>
            <person name="Gomez Garrido J."/>
        </authorList>
    </citation>
    <scope>NUCLEOTIDE SEQUENCE [LARGE SCALE GENOMIC DNA]</scope>
</reference>
<dbReference type="GO" id="GO:0016020">
    <property type="term" value="C:membrane"/>
    <property type="evidence" value="ECO:0007669"/>
    <property type="project" value="UniProtKB-SubCell"/>
</dbReference>
<evidence type="ECO:0000256" key="5">
    <source>
        <dbReference type="SAM" id="Phobius"/>
    </source>
</evidence>
<keyword evidence="2 5" id="KW-0812">Transmembrane</keyword>
<keyword evidence="7" id="KW-1185">Reference proteome</keyword>
<evidence type="ECO:0000256" key="4">
    <source>
        <dbReference type="ARBA" id="ARBA00023136"/>
    </source>
</evidence>
<comment type="caution">
    <text evidence="6">The sequence shown here is derived from an EMBL/GenBank/DDBJ whole genome shotgun (WGS) entry which is preliminary data.</text>
</comment>
<accession>A0A8S0TUV6</accession>
<sequence>MARIARNCIQSMLKVVNSGIGMVGIAMIIYCLWMLRAWNRHLDPSDNTVPWFIYTILGIGVTLCVITCSGHIAGETANGCCLCIYMVFVFLLLLVEAAVAADVFLNHNWEENFPDDPTRNFNQLKDFVTQNFDICKWIVFTVVVLEGLSMLMAIILKALGPYPGRDYGSDDDFQPERLPLLKNYVPPPPRVAGDQIHGTKNDSSITRINSKSAVIEEFFPDNPPHFCFYCTHHYFRRHILHHHQHRHPAIFLQILDSDLVLVDDILKLWSARLENKAIRAPPNIATQTSPNTSPDIFRICSQSLVL</sequence>
<dbReference type="Proteomes" id="UP000594638">
    <property type="component" value="Unassembled WGS sequence"/>
</dbReference>
<evidence type="ECO:0000256" key="3">
    <source>
        <dbReference type="ARBA" id="ARBA00022989"/>
    </source>
</evidence>
<feature type="transmembrane region" description="Helical" evidence="5">
    <location>
        <begin position="12"/>
        <end position="35"/>
    </location>
</feature>
<feature type="transmembrane region" description="Helical" evidence="5">
    <location>
        <begin position="82"/>
        <end position="105"/>
    </location>
</feature>
<organism evidence="6 7">
    <name type="scientific">Olea europaea subsp. europaea</name>
    <dbReference type="NCBI Taxonomy" id="158383"/>
    <lineage>
        <taxon>Eukaryota</taxon>
        <taxon>Viridiplantae</taxon>
        <taxon>Streptophyta</taxon>
        <taxon>Embryophyta</taxon>
        <taxon>Tracheophyta</taxon>
        <taxon>Spermatophyta</taxon>
        <taxon>Magnoliopsida</taxon>
        <taxon>eudicotyledons</taxon>
        <taxon>Gunneridae</taxon>
        <taxon>Pentapetalae</taxon>
        <taxon>asterids</taxon>
        <taxon>lamiids</taxon>
        <taxon>Lamiales</taxon>
        <taxon>Oleaceae</taxon>
        <taxon>Oleeae</taxon>
        <taxon>Olea</taxon>
    </lineage>
</organism>
<dbReference type="EMBL" id="CACTIH010007329">
    <property type="protein sequence ID" value="CAA3009919.1"/>
    <property type="molecule type" value="Genomic_DNA"/>
</dbReference>
<dbReference type="Gramene" id="OE9A010712T2">
    <property type="protein sequence ID" value="OE9A010712C2"/>
    <property type="gene ID" value="OE9A010712"/>
</dbReference>
<dbReference type="AlphaFoldDB" id="A0A8S0TUV6"/>
<gene>
    <name evidence="6" type="ORF">OLEA9_A010712</name>
</gene>
<dbReference type="InterPro" id="IPR018499">
    <property type="entry name" value="Tetraspanin/Peripherin"/>
</dbReference>
<dbReference type="Pfam" id="PF00335">
    <property type="entry name" value="Tetraspanin"/>
    <property type="match status" value="1"/>
</dbReference>
<evidence type="ECO:0000256" key="1">
    <source>
        <dbReference type="ARBA" id="ARBA00004141"/>
    </source>
</evidence>
<protein>
    <submittedName>
        <fullName evidence="6">Tetraspanin-19</fullName>
    </submittedName>
</protein>
<comment type="subcellular location">
    <subcellularLocation>
        <location evidence="1">Membrane</location>
        <topology evidence="1">Multi-pass membrane protein</topology>
    </subcellularLocation>
</comment>
<keyword evidence="3 5" id="KW-1133">Transmembrane helix</keyword>
<feature type="transmembrane region" description="Helical" evidence="5">
    <location>
        <begin position="137"/>
        <end position="156"/>
    </location>
</feature>
<dbReference type="OrthoDB" id="1542002at2759"/>
<evidence type="ECO:0000313" key="7">
    <source>
        <dbReference type="Proteomes" id="UP000594638"/>
    </source>
</evidence>
<name>A0A8S0TUV6_OLEEU</name>
<proteinExistence type="predicted"/>